<reference evidence="2" key="1">
    <citation type="submission" date="2016-05" db="EMBL/GenBank/DDBJ databases">
        <authorList>
            <person name="Naeem Raeece"/>
        </authorList>
    </citation>
    <scope>NUCLEOTIDE SEQUENCE [LARGE SCALE GENOMIC DNA]</scope>
</reference>
<evidence type="ECO:0000313" key="2">
    <source>
        <dbReference type="Proteomes" id="UP000078597"/>
    </source>
</evidence>
<sequence length="151" mass="17921">MVKKDNIWILCKFYCKENEGMLNKKQEDDIFKILENSNTPLSILIKEEFDKKATILYGKIFKSILFSRFFVTFANLKLRLFIIRTSNKYKREVSLLSQFVTLCGSNLSVQVLYIGVTLCKCKRFLRDLFIRLKIEDNIPTILKYNNFPHFL</sequence>
<gene>
    <name evidence="1" type="ORF">PMALA_030000</name>
</gene>
<organism evidence="1 2">
    <name type="scientific">Plasmodium malariae</name>
    <dbReference type="NCBI Taxonomy" id="5858"/>
    <lineage>
        <taxon>Eukaryota</taxon>
        <taxon>Sar</taxon>
        <taxon>Alveolata</taxon>
        <taxon>Apicomplexa</taxon>
        <taxon>Aconoidasida</taxon>
        <taxon>Haemosporida</taxon>
        <taxon>Plasmodiidae</taxon>
        <taxon>Plasmodium</taxon>
        <taxon>Plasmodium (Plasmodium)</taxon>
    </lineage>
</organism>
<dbReference type="AlphaFoldDB" id="A0A1A8WBW7"/>
<dbReference type="EMBL" id="FLQW01001600">
    <property type="protein sequence ID" value="SBS90509.1"/>
    <property type="molecule type" value="Genomic_DNA"/>
</dbReference>
<dbReference type="Proteomes" id="UP000078597">
    <property type="component" value="Unassembled WGS sequence"/>
</dbReference>
<evidence type="ECO:0000313" key="1">
    <source>
        <dbReference type="EMBL" id="SBS90509.1"/>
    </source>
</evidence>
<protein>
    <submittedName>
        <fullName evidence="1">Uncharacterized protein</fullName>
    </submittedName>
</protein>
<accession>A0A1A8WBW7</accession>
<name>A0A1A8WBW7_PLAMA</name>
<dbReference type="VEuPathDB" id="PlasmoDB:PmUG01_14042100"/>
<proteinExistence type="predicted"/>